<dbReference type="Proteomes" id="UP000042958">
    <property type="component" value="Unassembled WGS sequence"/>
</dbReference>
<keyword evidence="1" id="KW-0677">Repeat</keyword>
<keyword evidence="2" id="KW-0040">ANK repeat</keyword>
<proteinExistence type="predicted"/>
<name>A0A0F7TX86_PENBI</name>
<dbReference type="OrthoDB" id="426293at2759"/>
<dbReference type="SMART" id="SM00248">
    <property type="entry name" value="ANK"/>
    <property type="match status" value="5"/>
</dbReference>
<gene>
    <name evidence="3" type="ORF">PMG11_09836</name>
</gene>
<dbReference type="InterPro" id="IPR002110">
    <property type="entry name" value="Ankyrin_rpt"/>
</dbReference>
<accession>A0A0F7TX86</accession>
<evidence type="ECO:0000313" key="4">
    <source>
        <dbReference type="Proteomes" id="UP000042958"/>
    </source>
</evidence>
<dbReference type="PANTHER" id="PTHR24198:SF165">
    <property type="entry name" value="ANKYRIN REPEAT-CONTAINING PROTEIN-RELATED"/>
    <property type="match status" value="1"/>
</dbReference>
<dbReference type="EMBL" id="CDHK01000010">
    <property type="protein sequence ID" value="CEJ61299.1"/>
    <property type="molecule type" value="Genomic_DNA"/>
</dbReference>
<evidence type="ECO:0000313" key="3">
    <source>
        <dbReference type="EMBL" id="CEJ61299.1"/>
    </source>
</evidence>
<dbReference type="InterPro" id="IPR036770">
    <property type="entry name" value="Ankyrin_rpt-contain_sf"/>
</dbReference>
<evidence type="ECO:0000256" key="1">
    <source>
        <dbReference type="ARBA" id="ARBA00022737"/>
    </source>
</evidence>
<dbReference type="PANTHER" id="PTHR24198">
    <property type="entry name" value="ANKYRIN REPEAT AND PROTEIN KINASE DOMAIN-CONTAINING PROTEIN"/>
    <property type="match status" value="1"/>
</dbReference>
<dbReference type="STRING" id="104259.A0A0F7TX86"/>
<dbReference type="Gene3D" id="1.25.40.20">
    <property type="entry name" value="Ankyrin repeat-containing domain"/>
    <property type="match status" value="1"/>
</dbReference>
<dbReference type="SUPFAM" id="SSF48403">
    <property type="entry name" value="Ankyrin repeat"/>
    <property type="match status" value="1"/>
</dbReference>
<dbReference type="Pfam" id="PF12796">
    <property type="entry name" value="Ank_2"/>
    <property type="match status" value="1"/>
</dbReference>
<reference evidence="4" key="1">
    <citation type="journal article" date="2015" name="Genome Announc.">
        <title>Draft genome sequence of the fungus Penicillium brasilianum MG11.</title>
        <authorList>
            <person name="Horn F."/>
            <person name="Linde J."/>
            <person name="Mattern D.J."/>
            <person name="Walther G."/>
            <person name="Guthke R."/>
            <person name="Brakhage A.A."/>
            <person name="Valiante V."/>
        </authorList>
    </citation>
    <scope>NUCLEOTIDE SEQUENCE [LARGE SCALE GENOMIC DNA]</scope>
    <source>
        <strain evidence="4">MG11</strain>
    </source>
</reference>
<sequence length="265" mass="29502">MSHVDLPNELFFMNAQYLPTNASVSALMRTDRRRYKLLREYLYDQISGNKKNKTLNWAAKHGFENIVRAMLQRGGDIRVDETSYFGNWDPESGPTQCLSMAIEHAARNGHVRVVRLLLDHQASALNMRSGYNTWPLLRAAGNDHAEVVKVLLEHSANIPSNAITDLGFGPPRSFDFSSVLHDALKEEREEIVKILLADDRVKLDDQSLAATAWSGDETLVELCLREAPPCSTQSGFHSPLGAAADRGHEAVFNMILSSDGVDPNM</sequence>
<dbReference type="AlphaFoldDB" id="A0A0F7TX86"/>
<protein>
    <submittedName>
        <fullName evidence="3">Uncharacterized protein</fullName>
    </submittedName>
</protein>
<organism evidence="3 4">
    <name type="scientific">Penicillium brasilianum</name>
    <dbReference type="NCBI Taxonomy" id="104259"/>
    <lineage>
        <taxon>Eukaryota</taxon>
        <taxon>Fungi</taxon>
        <taxon>Dikarya</taxon>
        <taxon>Ascomycota</taxon>
        <taxon>Pezizomycotina</taxon>
        <taxon>Eurotiomycetes</taxon>
        <taxon>Eurotiomycetidae</taxon>
        <taxon>Eurotiales</taxon>
        <taxon>Aspergillaceae</taxon>
        <taxon>Penicillium</taxon>
    </lineage>
</organism>
<keyword evidence="4" id="KW-1185">Reference proteome</keyword>
<evidence type="ECO:0000256" key="2">
    <source>
        <dbReference type="ARBA" id="ARBA00023043"/>
    </source>
</evidence>